<organism evidence="1 2">
    <name type="scientific">Ananas comosus</name>
    <name type="common">Pineapple</name>
    <name type="synonym">Ananas ananas</name>
    <dbReference type="NCBI Taxonomy" id="4615"/>
    <lineage>
        <taxon>Eukaryota</taxon>
        <taxon>Viridiplantae</taxon>
        <taxon>Streptophyta</taxon>
        <taxon>Embryophyta</taxon>
        <taxon>Tracheophyta</taxon>
        <taxon>Spermatophyta</taxon>
        <taxon>Magnoliopsida</taxon>
        <taxon>Liliopsida</taxon>
        <taxon>Poales</taxon>
        <taxon>Bromeliaceae</taxon>
        <taxon>Bromelioideae</taxon>
        <taxon>Ananas</taxon>
    </lineage>
</organism>
<dbReference type="AlphaFoldDB" id="A0A199UIH0"/>
<reference evidence="1 2" key="1">
    <citation type="journal article" date="2016" name="DNA Res.">
        <title>The draft genome of MD-2 pineapple using hybrid error correction of long reads.</title>
        <authorList>
            <person name="Redwan R.M."/>
            <person name="Saidin A."/>
            <person name="Kumar S.V."/>
        </authorList>
    </citation>
    <scope>NUCLEOTIDE SEQUENCE [LARGE SCALE GENOMIC DNA]</scope>
    <source>
        <strain evidence="2">cv. MD2</strain>
        <tissue evidence="1">Leaf</tissue>
    </source>
</reference>
<dbReference type="Proteomes" id="UP000092600">
    <property type="component" value="Unassembled WGS sequence"/>
</dbReference>
<evidence type="ECO:0000313" key="2">
    <source>
        <dbReference type="Proteomes" id="UP000092600"/>
    </source>
</evidence>
<protein>
    <submittedName>
        <fullName evidence="1">Uncharacterized protein</fullName>
    </submittedName>
</protein>
<dbReference type="EMBL" id="LSRQ01007731">
    <property type="protein sequence ID" value="OAY64682.1"/>
    <property type="molecule type" value="Genomic_DNA"/>
</dbReference>
<evidence type="ECO:0000313" key="1">
    <source>
        <dbReference type="EMBL" id="OAY64682.1"/>
    </source>
</evidence>
<accession>A0A199UIH0</accession>
<sequence>MLYVFRQLCMHKTREQNFIGELPSGEGRDVAFCGAFPGVHQE</sequence>
<comment type="caution">
    <text evidence="1">The sequence shown here is derived from an EMBL/GenBank/DDBJ whole genome shotgun (WGS) entry which is preliminary data.</text>
</comment>
<gene>
    <name evidence="1" type="ORF">ACMD2_19436</name>
</gene>
<name>A0A199UIH0_ANACO</name>
<proteinExistence type="predicted"/>